<keyword evidence="4 7" id="KW-0812">Transmembrane</keyword>
<feature type="transmembrane region" description="Helical" evidence="7">
    <location>
        <begin position="324"/>
        <end position="351"/>
    </location>
</feature>
<organism evidence="9 10">
    <name type="scientific">Bosea thiooxidans</name>
    <dbReference type="NCBI Taxonomy" id="53254"/>
    <lineage>
        <taxon>Bacteria</taxon>
        <taxon>Pseudomonadati</taxon>
        <taxon>Pseudomonadota</taxon>
        <taxon>Alphaproteobacteria</taxon>
        <taxon>Hyphomicrobiales</taxon>
        <taxon>Boseaceae</taxon>
        <taxon>Bosea</taxon>
    </lineage>
</organism>
<proteinExistence type="inferred from homology"/>
<feature type="transmembrane region" description="Helical" evidence="7">
    <location>
        <begin position="147"/>
        <end position="168"/>
    </location>
</feature>
<evidence type="ECO:0000256" key="2">
    <source>
        <dbReference type="ARBA" id="ARBA00022475"/>
    </source>
</evidence>
<dbReference type="EMBL" id="FUYX01000019">
    <property type="protein sequence ID" value="SKC14248.1"/>
    <property type="molecule type" value="Genomic_DNA"/>
</dbReference>
<comment type="similarity">
    <text evidence="7">Belongs to the TRAP transporter large permease family.</text>
</comment>
<feature type="transmembrane region" description="Helical" evidence="7">
    <location>
        <begin position="250"/>
        <end position="273"/>
    </location>
</feature>
<feature type="transmembrane region" description="Helical" evidence="7">
    <location>
        <begin position="33"/>
        <end position="54"/>
    </location>
</feature>
<feature type="transmembrane region" description="Helical" evidence="7">
    <location>
        <begin position="405"/>
        <end position="426"/>
    </location>
</feature>
<feature type="transmembrane region" description="Helical" evidence="7">
    <location>
        <begin position="174"/>
        <end position="198"/>
    </location>
</feature>
<evidence type="ECO:0000256" key="1">
    <source>
        <dbReference type="ARBA" id="ARBA00004429"/>
    </source>
</evidence>
<dbReference type="PIRSF" id="PIRSF006066">
    <property type="entry name" value="HI0050"/>
    <property type="match status" value="1"/>
</dbReference>
<keyword evidence="7" id="KW-0813">Transport</keyword>
<feature type="transmembrane region" description="Helical" evidence="7">
    <location>
        <begin position="285"/>
        <end position="304"/>
    </location>
</feature>
<keyword evidence="6 7" id="KW-0472">Membrane</keyword>
<name>A0A1T5H0S4_9HYPH</name>
<reference evidence="9 10" key="1">
    <citation type="submission" date="2017-02" db="EMBL/GenBank/DDBJ databases">
        <authorList>
            <person name="Peterson S.W."/>
        </authorList>
    </citation>
    <scope>NUCLEOTIDE SEQUENCE [LARGE SCALE GENOMIC DNA]</scope>
    <source>
        <strain evidence="9 10">DSM 9653</strain>
    </source>
</reference>
<evidence type="ECO:0000256" key="3">
    <source>
        <dbReference type="ARBA" id="ARBA00022519"/>
    </source>
</evidence>
<feature type="transmembrane region" description="Helical" evidence="7">
    <location>
        <begin position="61"/>
        <end position="81"/>
    </location>
</feature>
<evidence type="ECO:0000259" key="8">
    <source>
        <dbReference type="Pfam" id="PF06808"/>
    </source>
</evidence>
<evidence type="ECO:0000256" key="4">
    <source>
        <dbReference type="ARBA" id="ARBA00022692"/>
    </source>
</evidence>
<dbReference type="PANTHER" id="PTHR33362">
    <property type="entry name" value="SIALIC ACID TRAP TRANSPORTER PERMEASE PROTEIN SIAT-RELATED"/>
    <property type="match status" value="1"/>
</dbReference>
<accession>A0A1T5H0S4</accession>
<feature type="transmembrane region" description="Helical" evidence="7">
    <location>
        <begin position="363"/>
        <end position="385"/>
    </location>
</feature>
<dbReference type="InterPro" id="IPR004681">
    <property type="entry name" value="TRAP_DctM"/>
</dbReference>
<comment type="function">
    <text evidence="7">Part of the tripartite ATP-independent periplasmic (TRAP) transport system.</text>
</comment>
<feature type="transmembrane region" description="Helical" evidence="7">
    <location>
        <begin position="226"/>
        <end position="244"/>
    </location>
</feature>
<evidence type="ECO:0000256" key="5">
    <source>
        <dbReference type="ARBA" id="ARBA00022989"/>
    </source>
</evidence>
<protein>
    <recommendedName>
        <fullName evidence="7">TRAP transporter large permease protein</fullName>
    </recommendedName>
</protein>
<dbReference type="InterPro" id="IPR010656">
    <property type="entry name" value="DctM"/>
</dbReference>
<evidence type="ECO:0000256" key="7">
    <source>
        <dbReference type="RuleBase" id="RU369079"/>
    </source>
</evidence>
<dbReference type="PANTHER" id="PTHR33362:SF5">
    <property type="entry name" value="C4-DICARBOXYLATE TRAP TRANSPORTER LARGE PERMEASE PROTEIN DCTM"/>
    <property type="match status" value="1"/>
</dbReference>
<evidence type="ECO:0000313" key="9">
    <source>
        <dbReference type="EMBL" id="SKC14248.1"/>
    </source>
</evidence>
<keyword evidence="5 7" id="KW-1133">Transmembrane helix</keyword>
<keyword evidence="3 7" id="KW-0997">Cell inner membrane</keyword>
<dbReference type="GO" id="GO:0005886">
    <property type="term" value="C:plasma membrane"/>
    <property type="evidence" value="ECO:0007669"/>
    <property type="project" value="UniProtKB-SubCell"/>
</dbReference>
<dbReference type="GO" id="GO:0022857">
    <property type="term" value="F:transmembrane transporter activity"/>
    <property type="evidence" value="ECO:0007669"/>
    <property type="project" value="UniProtKB-UniRule"/>
</dbReference>
<gene>
    <name evidence="9" type="ORF">SAMN05660750_04679</name>
</gene>
<keyword evidence="2" id="KW-1003">Cell membrane</keyword>
<dbReference type="AlphaFoldDB" id="A0A1T5H0S4"/>
<sequence>MMDTTVLASLVLAGSLLLLLASGVWVALSLLTVGMVMMGLFTTAPMGSLIASTLWDSSWGWALTSLPLFIWMGEILFRSKLSGDMFQGLAPWVSRLPGRLLHVNVLGCGIMAAVAGSSAVTCATIGRISVPELEKRKYPLNMTIGTLAGSGTLGLLIPPSIIMIVYGVTAEVSIARLFIAGVLPGLLLMALFMGYTAIWSLLNPDKMPPAEPPVPFLEKVYRSRRLIPVALLIASVVGSIYGGIATPTEAATIGVIGALILAAVGGGLTRASFMDGLMAAMRTSCMISFIIACAACLTIAVAFVDIPRSLASWVEAMHLSPYALLAVLAVFMLILGCFLEGISIIVLTSSVMLPMVQAAGIDLLWFGIFVVVLIEAAQITPPVGFNLFVLQSITGKDILAVTRAAIPYFFVLMLLLVLITLFPQIVTGLPKMMAG</sequence>
<feature type="domain" description="TRAP C4-dicarboxylate transport system permease DctM subunit" evidence="8">
    <location>
        <begin position="14"/>
        <end position="425"/>
    </location>
</feature>
<comment type="subunit">
    <text evidence="7">The complex comprises the extracytoplasmic solute receptor protein and the two transmembrane proteins.</text>
</comment>
<evidence type="ECO:0000313" key="10">
    <source>
        <dbReference type="Proteomes" id="UP000190130"/>
    </source>
</evidence>
<dbReference type="Proteomes" id="UP000190130">
    <property type="component" value="Unassembled WGS sequence"/>
</dbReference>
<dbReference type="Pfam" id="PF06808">
    <property type="entry name" value="DctM"/>
    <property type="match status" value="1"/>
</dbReference>
<dbReference type="NCBIfam" id="TIGR00786">
    <property type="entry name" value="dctM"/>
    <property type="match status" value="1"/>
</dbReference>
<feature type="transmembrane region" description="Helical" evidence="7">
    <location>
        <begin position="101"/>
        <end position="126"/>
    </location>
</feature>
<evidence type="ECO:0000256" key="6">
    <source>
        <dbReference type="ARBA" id="ARBA00023136"/>
    </source>
</evidence>
<comment type="subcellular location">
    <subcellularLocation>
        <location evidence="1 7">Cell inner membrane</location>
        <topology evidence="1 7">Multi-pass membrane protein</topology>
    </subcellularLocation>
</comment>